<reference evidence="3 4" key="1">
    <citation type="submission" date="2020-08" db="EMBL/GenBank/DDBJ databases">
        <title>A Genomic Blueprint of the Chicken Gut Microbiome.</title>
        <authorList>
            <person name="Gilroy R."/>
            <person name="Ravi A."/>
            <person name="Getino M."/>
            <person name="Pursley I."/>
            <person name="Horton D.L."/>
            <person name="Alikhan N.-F."/>
            <person name="Baker D."/>
            <person name="Gharbi K."/>
            <person name="Hall N."/>
            <person name="Watson M."/>
            <person name="Adriaenssens E.M."/>
            <person name="Foster-Nyarko E."/>
            <person name="Jarju S."/>
            <person name="Secka A."/>
            <person name="Antonio M."/>
            <person name="Oren A."/>
            <person name="Chaudhuri R."/>
            <person name="La Ragione R.M."/>
            <person name="Hildebrand F."/>
            <person name="Pallen M.J."/>
        </authorList>
    </citation>
    <scope>NUCLEOTIDE SEQUENCE [LARGE SCALE GENOMIC DNA]</scope>
    <source>
        <strain evidence="3 4">A46</strain>
    </source>
</reference>
<feature type="transmembrane region" description="Helical" evidence="1">
    <location>
        <begin position="194"/>
        <end position="217"/>
    </location>
</feature>
<keyword evidence="4" id="KW-1185">Reference proteome</keyword>
<feature type="chain" id="PRO_5046344562" evidence="2">
    <location>
        <begin position="28"/>
        <end position="224"/>
    </location>
</feature>
<organism evidence="3 4">
    <name type="scientific">Solibacillus faecavium</name>
    <dbReference type="NCBI Taxonomy" id="2762221"/>
    <lineage>
        <taxon>Bacteria</taxon>
        <taxon>Bacillati</taxon>
        <taxon>Bacillota</taxon>
        <taxon>Bacilli</taxon>
        <taxon>Bacillales</taxon>
        <taxon>Caryophanaceae</taxon>
        <taxon>Solibacillus</taxon>
    </lineage>
</organism>
<evidence type="ECO:0000313" key="4">
    <source>
        <dbReference type="Proteomes" id="UP000619101"/>
    </source>
</evidence>
<keyword evidence="1" id="KW-1133">Transmembrane helix</keyword>
<comment type="caution">
    <text evidence="3">The sequence shown here is derived from an EMBL/GenBank/DDBJ whole genome shotgun (WGS) entry which is preliminary data.</text>
</comment>
<name>A0ABR8XXF4_9BACL</name>
<keyword evidence="1" id="KW-0812">Transmembrane</keyword>
<evidence type="ECO:0000256" key="1">
    <source>
        <dbReference type="SAM" id="Phobius"/>
    </source>
</evidence>
<accession>A0ABR8XXF4</accession>
<gene>
    <name evidence="3" type="ORF">H9635_07650</name>
</gene>
<evidence type="ECO:0000313" key="3">
    <source>
        <dbReference type="EMBL" id="MBD8036613.1"/>
    </source>
</evidence>
<keyword evidence="1" id="KW-0472">Membrane</keyword>
<dbReference type="EMBL" id="JACSPZ010000003">
    <property type="protein sequence ID" value="MBD8036613.1"/>
    <property type="molecule type" value="Genomic_DNA"/>
</dbReference>
<sequence>MKKLFQMIPLLLLLGSISLFPVTSAFADDESIEENNEINLSLSPTETLFDITNMKPGDWAPRTITVKNMGTKDFDYLMQLQNSGDKKLFNELLLEIKAGEQELYQGKLADFESLPIRKLATGNEENLDVTIRFPEHLGNEFQGLHASFDFVFTAEGNDSEAETVTVQEVMIGKIDSLGSPMSGGPRLPDSTTNLVNFMLIGGALGVGGIVLIVFLYYRKLRFAQ</sequence>
<keyword evidence="2" id="KW-0732">Signal</keyword>
<evidence type="ECO:0000256" key="2">
    <source>
        <dbReference type="SAM" id="SignalP"/>
    </source>
</evidence>
<dbReference type="Proteomes" id="UP000619101">
    <property type="component" value="Unassembled WGS sequence"/>
</dbReference>
<protein>
    <submittedName>
        <fullName evidence="3">Uncharacterized protein</fullName>
    </submittedName>
</protein>
<feature type="signal peptide" evidence="2">
    <location>
        <begin position="1"/>
        <end position="27"/>
    </location>
</feature>
<proteinExistence type="predicted"/>
<dbReference type="RefSeq" id="WP_191699600.1">
    <property type="nucleotide sequence ID" value="NZ_JACSPZ010000003.1"/>
</dbReference>